<reference evidence="3" key="1">
    <citation type="submission" date="2022-08" db="EMBL/GenBank/DDBJ databases">
        <authorList>
            <person name="Tistechok S."/>
            <person name="Samborskyy M."/>
            <person name="Roman I."/>
        </authorList>
    </citation>
    <scope>NUCLEOTIDE SEQUENCE</scope>
    <source>
        <strain evidence="3">DSM 103496</strain>
    </source>
</reference>
<comment type="caution">
    <text evidence="3">The sequence shown here is derived from an EMBL/GenBank/DDBJ whole genome shotgun (WGS) entry which is preliminary data.</text>
</comment>
<dbReference type="Proteomes" id="UP001141259">
    <property type="component" value="Unassembled WGS sequence"/>
</dbReference>
<dbReference type="PRINTS" id="PR01950">
    <property type="entry name" value="LANCSUPER"/>
</dbReference>
<evidence type="ECO:0000256" key="1">
    <source>
        <dbReference type="SAM" id="MobiDB-lite"/>
    </source>
</evidence>
<dbReference type="RefSeq" id="WP_259629627.1">
    <property type="nucleotide sequence ID" value="NZ_JANYMP010000042.1"/>
</dbReference>
<organism evidence="3 4">
    <name type="scientific">Umezawaea endophytica</name>
    <dbReference type="NCBI Taxonomy" id="1654476"/>
    <lineage>
        <taxon>Bacteria</taxon>
        <taxon>Bacillati</taxon>
        <taxon>Actinomycetota</taxon>
        <taxon>Actinomycetes</taxon>
        <taxon>Pseudonocardiales</taxon>
        <taxon>Pseudonocardiaceae</taxon>
        <taxon>Umezawaea</taxon>
    </lineage>
</organism>
<dbReference type="EMBL" id="JANYMP010000042">
    <property type="protein sequence ID" value="MCS7484175.1"/>
    <property type="molecule type" value="Genomic_DNA"/>
</dbReference>
<dbReference type="CDD" id="cd04792">
    <property type="entry name" value="LanM-like"/>
    <property type="match status" value="1"/>
</dbReference>
<dbReference type="Gene3D" id="1.50.10.10">
    <property type="match status" value="1"/>
</dbReference>
<dbReference type="InterPro" id="IPR012341">
    <property type="entry name" value="6hp_glycosidase-like_sf"/>
</dbReference>
<protein>
    <submittedName>
        <fullName evidence="3">Type 2 lanthipeptide synthetase LanM family protein</fullName>
    </submittedName>
</protein>
<accession>A0A9X2VWW6</accession>
<dbReference type="Pfam" id="PF05147">
    <property type="entry name" value="LANC_like"/>
    <property type="match status" value="1"/>
</dbReference>
<sequence length="1008" mass="108214">MSNVDVGGTVVDVTPTPAARQPTSWWAGGLRLAERPLAARGRSSSRLARWRSAHDSAAWFAQRLADAGLDERALDALLAEPAQELAARTGRPEWAAFVERATANAAPTSFPGGTWSEAFAHVLRPLVEEACGDPRLDAAFVERMAHRLVRIAARALVLELNLARQRGDLVGATREDRFACFVDHLDLPGLLSRYPVLARLLALASLHSAAAHVEMLDRFAADRARIVADLLDGVDPGAIIAVESDHGDSHGRGRTVCVLRFADGSRLVYKPRTIDLHVRFNEMLGWLDGHTRLGLRRVRVVRGEDYGWVEFVEHEECSEVSGIGRFYHRLGALLALVYAVDGTDMHYENLVACGDQPVLIDVETLFHPTLLTAAPSTDPAANALAGSVTRTALLPQMLLGDHGVFDLSGLGGDRDRTYPSTSVDWIDPATDTMRLVRRPTPATGAHNRPRLGGEEAEPGDYQTALLAGFRVGHDTICAHRSELLDLLRRCADVPVRFVARATRVYASALDETTHPQVARDALDRDLALDLLWTEAREDALLRALVPHELADLWSGDVPLFTVRPGSRDVWTSTGERIPDLLPVSGLDAACRKVERMDEVDRHDQQWLIAASLASRSGTVVHRGVDLVPGRVTAGVPDPQRLLAAACGIADEILAHATVEGDRVNWLGLELVDDRHWTVMPMGAGMSNGYTGVALFLAQLGALTGAERYTEFARDALRPIPHLLDVLASDPELAPAVGSGGFHGLGGIGYALARLSTILADDPDLPRWLERSVDLASDLEDESPSVVEGTAGGLAAMVAVHAETGLPQAGKLAHRFADRLAERAATGDGFARGAAGIGWALLRFAATTGEVRHAVSGRAALRADRSLRQRLLPIGEADHGWCAGLSGAVLAHVAHPEQPLDAYTLHLDRCINALAVHEPLRDLSLCHGELGVVEALAVLAERGHERAAAARTRRAGLVLGALDQYGARCGTPGGVPSAGLLTGLSGIGYGLLRLGFPEHVPSVLLLQPR</sequence>
<dbReference type="SMART" id="SM01260">
    <property type="entry name" value="LANC_like"/>
    <property type="match status" value="1"/>
</dbReference>
<keyword evidence="4" id="KW-1185">Reference proteome</keyword>
<evidence type="ECO:0000313" key="4">
    <source>
        <dbReference type="Proteomes" id="UP001141259"/>
    </source>
</evidence>
<dbReference type="SUPFAM" id="SSF158745">
    <property type="entry name" value="LanC-like"/>
    <property type="match status" value="1"/>
</dbReference>
<dbReference type="PIRSF" id="PIRSF037228">
    <property type="entry name" value="Lant_mod_RumM"/>
    <property type="match status" value="1"/>
</dbReference>
<feature type="domain" description="Lantibiotic biosynthesis protein dehydration" evidence="2">
    <location>
        <begin position="194"/>
        <end position="562"/>
    </location>
</feature>
<dbReference type="Pfam" id="PF13575">
    <property type="entry name" value="DUF4135"/>
    <property type="match status" value="1"/>
</dbReference>
<dbReference type="AlphaFoldDB" id="A0A9X2VWW6"/>
<dbReference type="NCBIfam" id="TIGR03897">
    <property type="entry name" value="lanti_2_LanM"/>
    <property type="match status" value="1"/>
</dbReference>
<feature type="region of interest" description="Disordered" evidence="1">
    <location>
        <begin position="437"/>
        <end position="457"/>
    </location>
</feature>
<gene>
    <name evidence="3" type="ORF">NZH93_45725</name>
</gene>
<proteinExistence type="predicted"/>
<dbReference type="InterPro" id="IPR025410">
    <property type="entry name" value="Lant_dehyd"/>
</dbReference>
<name>A0A9X2VWW6_9PSEU</name>
<dbReference type="InterPro" id="IPR007822">
    <property type="entry name" value="LANC-like"/>
</dbReference>
<dbReference type="InterPro" id="IPR017146">
    <property type="entry name" value="Lanti_2_LanM"/>
</dbReference>
<dbReference type="GO" id="GO:0005975">
    <property type="term" value="P:carbohydrate metabolic process"/>
    <property type="evidence" value="ECO:0007669"/>
    <property type="project" value="InterPro"/>
</dbReference>
<dbReference type="GO" id="GO:0031179">
    <property type="term" value="P:peptide modification"/>
    <property type="evidence" value="ECO:0007669"/>
    <property type="project" value="InterPro"/>
</dbReference>
<evidence type="ECO:0000313" key="3">
    <source>
        <dbReference type="EMBL" id="MCS7484175.1"/>
    </source>
</evidence>
<evidence type="ECO:0000259" key="2">
    <source>
        <dbReference type="Pfam" id="PF13575"/>
    </source>
</evidence>